<dbReference type="STRING" id="98765.A0A2R6NU71"/>
<keyword evidence="4" id="KW-0496">Mitochondrion</keyword>
<evidence type="ECO:0000256" key="7">
    <source>
        <dbReference type="ARBA" id="ARBA00035421"/>
    </source>
</evidence>
<proteinExistence type="inferred from homology"/>
<dbReference type="GO" id="GO:0005763">
    <property type="term" value="C:mitochondrial small ribosomal subunit"/>
    <property type="evidence" value="ECO:0007669"/>
    <property type="project" value="InterPro"/>
</dbReference>
<evidence type="ECO:0000256" key="2">
    <source>
        <dbReference type="ARBA" id="ARBA00009864"/>
    </source>
</evidence>
<keyword evidence="5" id="KW-0687">Ribonucleoprotein</keyword>
<dbReference type="EMBL" id="MLYV02000837">
    <property type="protein sequence ID" value="PSR76708.1"/>
    <property type="molecule type" value="Genomic_DNA"/>
</dbReference>
<dbReference type="AlphaFoldDB" id="A0A2R6NU71"/>
<evidence type="ECO:0000256" key="3">
    <source>
        <dbReference type="ARBA" id="ARBA00022980"/>
    </source>
</evidence>
<comment type="caution">
    <text evidence="9">The sequence shown here is derived from an EMBL/GenBank/DDBJ whole genome shotgun (WGS) entry which is preliminary data.</text>
</comment>
<protein>
    <recommendedName>
        <fullName evidence="6">Small ribosomal subunit protein mS23</fullName>
    </recommendedName>
    <alternativeName>
        <fullName evidence="7">37S ribosomal protein S25, mitochondrial</fullName>
    </alternativeName>
</protein>
<keyword evidence="3" id="KW-0689">Ribosomal protein</keyword>
<dbReference type="PANTHER" id="PTHR37799:SF1">
    <property type="entry name" value="SMALL RIBOSOMAL SUBUNIT PROTEIN MS23"/>
    <property type="match status" value="1"/>
</dbReference>
<evidence type="ECO:0000313" key="10">
    <source>
        <dbReference type="Proteomes" id="UP000186601"/>
    </source>
</evidence>
<feature type="region of interest" description="Disordered" evidence="8">
    <location>
        <begin position="254"/>
        <end position="290"/>
    </location>
</feature>
<evidence type="ECO:0000256" key="8">
    <source>
        <dbReference type="SAM" id="MobiDB-lite"/>
    </source>
</evidence>
<gene>
    <name evidence="9" type="ORF">PHLCEN_2v8305</name>
</gene>
<evidence type="ECO:0000256" key="1">
    <source>
        <dbReference type="ARBA" id="ARBA00004173"/>
    </source>
</evidence>
<evidence type="ECO:0000256" key="5">
    <source>
        <dbReference type="ARBA" id="ARBA00023274"/>
    </source>
</evidence>
<dbReference type="OrthoDB" id="5542239at2759"/>
<dbReference type="GO" id="GO:0003735">
    <property type="term" value="F:structural constituent of ribosome"/>
    <property type="evidence" value="ECO:0007669"/>
    <property type="project" value="InterPro"/>
</dbReference>
<dbReference type="Pfam" id="PF13741">
    <property type="entry name" value="MRP-S25"/>
    <property type="match status" value="1"/>
</dbReference>
<evidence type="ECO:0000256" key="4">
    <source>
        <dbReference type="ARBA" id="ARBA00023128"/>
    </source>
</evidence>
<evidence type="ECO:0000313" key="9">
    <source>
        <dbReference type="EMBL" id="PSR76708.1"/>
    </source>
</evidence>
<dbReference type="PANTHER" id="PTHR37799">
    <property type="entry name" value="37S RIBOSOMAL PROTEIN S25, MITOCHONDRIAL"/>
    <property type="match status" value="1"/>
</dbReference>
<keyword evidence="10" id="KW-1185">Reference proteome</keyword>
<name>A0A2R6NU71_9APHY</name>
<accession>A0A2R6NU71</accession>
<evidence type="ECO:0000256" key="6">
    <source>
        <dbReference type="ARBA" id="ARBA00035137"/>
    </source>
</evidence>
<comment type="subcellular location">
    <subcellularLocation>
        <location evidence="1">Mitochondrion</location>
    </subcellularLocation>
</comment>
<organism evidence="9 10">
    <name type="scientific">Hermanssonia centrifuga</name>
    <dbReference type="NCBI Taxonomy" id="98765"/>
    <lineage>
        <taxon>Eukaryota</taxon>
        <taxon>Fungi</taxon>
        <taxon>Dikarya</taxon>
        <taxon>Basidiomycota</taxon>
        <taxon>Agaricomycotina</taxon>
        <taxon>Agaricomycetes</taxon>
        <taxon>Polyporales</taxon>
        <taxon>Meruliaceae</taxon>
        <taxon>Hermanssonia</taxon>
    </lineage>
</organism>
<reference evidence="9 10" key="1">
    <citation type="submission" date="2018-02" db="EMBL/GenBank/DDBJ databases">
        <title>Genome sequence of the basidiomycete white-rot fungus Phlebia centrifuga.</title>
        <authorList>
            <person name="Granchi Z."/>
            <person name="Peng M."/>
            <person name="de Vries R.P."/>
            <person name="Hilden K."/>
            <person name="Makela M.R."/>
            <person name="Grigoriev I."/>
            <person name="Riley R."/>
        </authorList>
    </citation>
    <scope>NUCLEOTIDE SEQUENCE [LARGE SCALE GENOMIC DNA]</scope>
    <source>
        <strain evidence="9 10">FBCC195</strain>
    </source>
</reference>
<sequence>MVRRIATQVHKQASRLLRANYLKKEPVWYKAVLDHPPLPLPARAPSVRSAYDLPEVGTIFPSTIKHMVSRRLHPSPIYYIEDAIRRQFFQDHPFEAFRPRTLLEDAEIAPEHPISGKNWTRLRQHGRNPSSEDAVRYAVNLYEEHEVPLNDAYSSAVAQFRSLRSEHDVASTVALLEAESLGIEFGATAVEKNFKKEEMALDTWKDRPELDASERAARKRWQAIADRETGEWTRGQTYTRLWQEGVRPTYMSVPEEPTVPVDPLPSSAPANGAGQQKRNPLDFMGLENRT</sequence>
<dbReference type="InterPro" id="IPR016939">
    <property type="entry name" value="Ribosomal_mS23_fun"/>
</dbReference>
<comment type="similarity">
    <text evidence="2">Belongs to the mitochondrion-specific ribosomal protein mS23 family.</text>
</comment>
<dbReference type="Proteomes" id="UP000186601">
    <property type="component" value="Unassembled WGS sequence"/>
</dbReference>